<feature type="region of interest" description="Disordered" evidence="2">
    <location>
        <begin position="100"/>
        <end position="187"/>
    </location>
</feature>
<reference evidence="4" key="1">
    <citation type="submission" date="2013-08" db="EMBL/GenBank/DDBJ databases">
        <authorList>
            <person name="Mendez C."/>
            <person name="Richter M."/>
            <person name="Ferrer M."/>
            <person name="Sanchez J."/>
        </authorList>
    </citation>
    <scope>NUCLEOTIDE SEQUENCE</scope>
</reference>
<accession>T0ZHD6</accession>
<name>T0ZHD6_9ZZZZ</name>
<evidence type="ECO:0000256" key="2">
    <source>
        <dbReference type="SAM" id="MobiDB-lite"/>
    </source>
</evidence>
<gene>
    <name evidence="4" type="ORF">B1B_13647</name>
</gene>
<evidence type="ECO:0000313" key="4">
    <source>
        <dbReference type="EMBL" id="EQD44093.1"/>
    </source>
</evidence>
<dbReference type="InterPro" id="IPR050075">
    <property type="entry name" value="LeuD"/>
</dbReference>
<proteinExistence type="predicted"/>
<dbReference type="PANTHER" id="PTHR43345:SF2">
    <property type="entry name" value="3-ISOPROPYLMALATE DEHYDRATASE SMALL SUBUNIT 1"/>
    <property type="match status" value="1"/>
</dbReference>
<keyword evidence="1" id="KW-0456">Lyase</keyword>
<feature type="non-terminal residue" evidence="4">
    <location>
        <position position="1"/>
    </location>
</feature>
<dbReference type="EMBL" id="AUZY01008989">
    <property type="protein sequence ID" value="EQD44093.1"/>
    <property type="molecule type" value="Genomic_DNA"/>
</dbReference>
<evidence type="ECO:0000256" key="1">
    <source>
        <dbReference type="ARBA" id="ARBA00023239"/>
    </source>
</evidence>
<evidence type="ECO:0000259" key="3">
    <source>
        <dbReference type="Pfam" id="PF00694"/>
    </source>
</evidence>
<dbReference type="InterPro" id="IPR000573">
    <property type="entry name" value="AconitaseA/IPMdHydase_ssu_swvl"/>
</dbReference>
<dbReference type="GO" id="GO:0016829">
    <property type="term" value="F:lyase activity"/>
    <property type="evidence" value="ECO:0007669"/>
    <property type="project" value="UniProtKB-KW"/>
</dbReference>
<dbReference type="Pfam" id="PF00694">
    <property type="entry name" value="Aconitase_C"/>
    <property type="match status" value="1"/>
</dbReference>
<sequence>SREHAPAALKAIGLGAVVADSFARIFFRNAINLGLPAVEAPGVRALFQPGDQAEVDLERGTVENRTRGGSVRFEPFPKHLKEILEAGGLVEKVRRELHPPAPGAGSVSRGSYDVVLLPGDGTGPEVIREGERSSRRSSSPERPPSTSPRWPAGPSITSGRGRSGSPGDSSARGRPTPSSWGPWGGRE</sequence>
<feature type="domain" description="Aconitase A/isopropylmalate dehydratase small subunit swivel" evidence="3">
    <location>
        <begin position="1"/>
        <end position="36"/>
    </location>
</feature>
<dbReference type="InterPro" id="IPR015928">
    <property type="entry name" value="Aconitase/3IPM_dehydase_swvl"/>
</dbReference>
<dbReference type="AlphaFoldDB" id="T0ZHD6"/>
<dbReference type="Gene3D" id="3.20.19.10">
    <property type="entry name" value="Aconitase, domain 4"/>
    <property type="match status" value="1"/>
</dbReference>
<dbReference type="PANTHER" id="PTHR43345">
    <property type="entry name" value="3-ISOPROPYLMALATE DEHYDRATASE SMALL SUBUNIT 2-RELATED-RELATED"/>
    <property type="match status" value="1"/>
</dbReference>
<comment type="caution">
    <text evidence="4">The sequence shown here is derived from an EMBL/GenBank/DDBJ whole genome shotgun (WGS) entry which is preliminary data.</text>
</comment>
<dbReference type="SUPFAM" id="SSF52016">
    <property type="entry name" value="LeuD/IlvD-like"/>
    <property type="match status" value="1"/>
</dbReference>
<feature type="compositionally biased region" description="Low complexity" evidence="2">
    <location>
        <begin position="147"/>
        <end position="175"/>
    </location>
</feature>
<organism evidence="4">
    <name type="scientific">mine drainage metagenome</name>
    <dbReference type="NCBI Taxonomy" id="410659"/>
    <lineage>
        <taxon>unclassified sequences</taxon>
        <taxon>metagenomes</taxon>
        <taxon>ecological metagenomes</taxon>
    </lineage>
</organism>
<protein>
    <submittedName>
        <fullName evidence="4">3-isopropylmalate dehydratase small subunit</fullName>
    </submittedName>
</protein>
<reference evidence="4" key="2">
    <citation type="journal article" date="2014" name="ISME J.">
        <title>Microbial stratification in low pH oxic and suboxic macroscopic growths along an acid mine drainage.</title>
        <authorList>
            <person name="Mendez-Garcia C."/>
            <person name="Mesa V."/>
            <person name="Sprenger R.R."/>
            <person name="Richter M."/>
            <person name="Diez M.S."/>
            <person name="Solano J."/>
            <person name="Bargiela R."/>
            <person name="Golyshina O.V."/>
            <person name="Manteca A."/>
            <person name="Ramos J.L."/>
            <person name="Gallego J.R."/>
            <person name="Llorente I."/>
            <person name="Martins Dos Santos V.A."/>
            <person name="Jensen O.N."/>
            <person name="Pelaez A.I."/>
            <person name="Sanchez J."/>
            <person name="Ferrer M."/>
        </authorList>
    </citation>
    <scope>NUCLEOTIDE SEQUENCE</scope>
</reference>